<keyword evidence="3" id="KW-1185">Reference proteome</keyword>
<keyword evidence="1" id="KW-1133">Transmembrane helix</keyword>
<comment type="caution">
    <text evidence="2">The sequence shown here is derived from an EMBL/GenBank/DDBJ whole genome shotgun (WGS) entry which is preliminary data.</text>
</comment>
<name>A0ABW1P8R7_9PSEU</name>
<feature type="transmembrane region" description="Helical" evidence="1">
    <location>
        <begin position="12"/>
        <end position="39"/>
    </location>
</feature>
<keyword evidence="1" id="KW-0472">Membrane</keyword>
<reference evidence="3" key="1">
    <citation type="journal article" date="2019" name="Int. J. Syst. Evol. Microbiol.">
        <title>The Global Catalogue of Microorganisms (GCM) 10K type strain sequencing project: providing services to taxonomists for standard genome sequencing and annotation.</title>
        <authorList>
            <consortium name="The Broad Institute Genomics Platform"/>
            <consortium name="The Broad Institute Genome Sequencing Center for Infectious Disease"/>
            <person name="Wu L."/>
            <person name="Ma J."/>
        </authorList>
    </citation>
    <scope>NUCLEOTIDE SEQUENCE [LARGE SCALE GENOMIC DNA]</scope>
    <source>
        <strain evidence="3">CGMCC 4.7246</strain>
    </source>
</reference>
<evidence type="ECO:0008006" key="4">
    <source>
        <dbReference type="Google" id="ProtNLM"/>
    </source>
</evidence>
<dbReference type="RefSeq" id="WP_380638289.1">
    <property type="nucleotide sequence ID" value="NZ_JBHSQO010000023.1"/>
</dbReference>
<evidence type="ECO:0000313" key="2">
    <source>
        <dbReference type="EMBL" id="MFC6091990.1"/>
    </source>
</evidence>
<sequence length="230" mass="23454">MTAVSHETYARVFGTVHGLLATGVLVVTASAPFLAVLLFTPVATAWPLLVLTAPVLGPAVAAAHAVGASIARDDGSPVLRGFCRAWRRHARRAAAVSGAATAALLVLAVDLRAAWGTPIGAVATPVLAVLVVLTAATALVALTGVVEHPDVPVRRLVRACLFLAVRRPHLTLVSLAALWVLAAAVAAAPVLALTLLTGPVLHVVGVSGRATLSPLRARAERPDPRSAAAR</sequence>
<feature type="transmembrane region" description="Helical" evidence="1">
    <location>
        <begin position="172"/>
        <end position="196"/>
    </location>
</feature>
<protein>
    <recommendedName>
        <fullName evidence="4">Membrane protein YesL</fullName>
    </recommendedName>
</protein>
<evidence type="ECO:0000256" key="1">
    <source>
        <dbReference type="SAM" id="Phobius"/>
    </source>
</evidence>
<dbReference type="EMBL" id="JBHSQO010000023">
    <property type="protein sequence ID" value="MFC6091990.1"/>
    <property type="molecule type" value="Genomic_DNA"/>
</dbReference>
<accession>A0ABW1P8R7</accession>
<dbReference type="Proteomes" id="UP001596220">
    <property type="component" value="Unassembled WGS sequence"/>
</dbReference>
<evidence type="ECO:0000313" key="3">
    <source>
        <dbReference type="Proteomes" id="UP001596220"/>
    </source>
</evidence>
<gene>
    <name evidence="2" type="ORF">ACFP3R_22195</name>
</gene>
<feature type="transmembrane region" description="Helical" evidence="1">
    <location>
        <begin position="121"/>
        <end position="146"/>
    </location>
</feature>
<feature type="transmembrane region" description="Helical" evidence="1">
    <location>
        <begin position="45"/>
        <end position="71"/>
    </location>
</feature>
<keyword evidence="1" id="KW-0812">Transmembrane</keyword>
<organism evidence="2 3">
    <name type="scientific">Saccharothrix lopnurensis</name>
    <dbReference type="NCBI Taxonomy" id="1670621"/>
    <lineage>
        <taxon>Bacteria</taxon>
        <taxon>Bacillati</taxon>
        <taxon>Actinomycetota</taxon>
        <taxon>Actinomycetes</taxon>
        <taxon>Pseudonocardiales</taxon>
        <taxon>Pseudonocardiaceae</taxon>
        <taxon>Saccharothrix</taxon>
    </lineage>
</organism>
<feature type="transmembrane region" description="Helical" evidence="1">
    <location>
        <begin position="92"/>
        <end position="115"/>
    </location>
</feature>
<proteinExistence type="predicted"/>